<dbReference type="InterPro" id="IPR038724">
    <property type="entry name" value="RepA"/>
</dbReference>
<dbReference type="Proteomes" id="UP000198755">
    <property type="component" value="Unassembled WGS sequence"/>
</dbReference>
<dbReference type="AlphaFoldDB" id="A0A1I4CQ47"/>
<dbReference type="CDD" id="cd01125">
    <property type="entry name" value="RepA_RSF1010_like"/>
    <property type="match status" value="1"/>
</dbReference>
<dbReference type="SUPFAM" id="SSF52540">
    <property type="entry name" value="P-loop containing nucleoside triphosphate hydrolases"/>
    <property type="match status" value="1"/>
</dbReference>
<evidence type="ECO:0000313" key="1">
    <source>
        <dbReference type="EMBL" id="SFK83414.1"/>
    </source>
</evidence>
<proteinExistence type="predicted"/>
<dbReference type="EMBL" id="FOSN01000027">
    <property type="protein sequence ID" value="SFK83414.1"/>
    <property type="molecule type" value="Genomic_DNA"/>
</dbReference>
<protein>
    <submittedName>
        <fullName evidence="1">AAA domain-containing protein</fullName>
    </submittedName>
</protein>
<gene>
    <name evidence="1" type="ORF">SAMN05444581_12717</name>
</gene>
<dbReference type="RefSeq" id="WP_091686336.1">
    <property type="nucleotide sequence ID" value="NZ_FOSN01000027.1"/>
</dbReference>
<sequence length="377" mass="40813">MNGPSFDEHDLARLDSLARLDATFGAPKQERAFHLIPFENIKFDATPTYLVKGLVPRVGLTVIWGPPKCGKSFLTFDLMMHIALGWEYRGRRVRQGAVVYCALEGAEGFRARVEAFRQTHLAESTEPVAFSLIASPMGLVADHPALIAAIRHALGHVPPAAVVIDTLNRSLAGSENDDRDMAAYVQAADVIRNAFTCAVIIVHHCGHDATRPRGHSSLMGAVDAQLSVKRDAADNIIATVELMKDGEQGHEIVSRLETIEVGIDSDGDPISSCIIVPVDGGSRAKKAPGPKLTKGARIALSALHEAIAERAVIPPASNHIPPNVKAVTVSQWREYAYRKGIASSDEPRARQVAFQRAHETLLAAKLVGVWEPHAWIV</sequence>
<dbReference type="STRING" id="1612308.SAMN05444581_12717"/>
<dbReference type="InterPro" id="IPR027417">
    <property type="entry name" value="P-loop_NTPase"/>
</dbReference>
<reference evidence="1 2" key="1">
    <citation type="submission" date="2016-10" db="EMBL/GenBank/DDBJ databases">
        <authorList>
            <person name="de Groot N.N."/>
        </authorList>
    </citation>
    <scope>NUCLEOTIDE SEQUENCE [LARGE SCALE GENOMIC DNA]</scope>
    <source>
        <strain evidence="1 2">NE2</strain>
    </source>
</reference>
<name>A0A1I4CQ47_9HYPH</name>
<dbReference type="OrthoDB" id="1496333at2"/>
<dbReference type="Gene3D" id="3.40.50.300">
    <property type="entry name" value="P-loop containing nucleotide triphosphate hydrolases"/>
    <property type="match status" value="1"/>
</dbReference>
<accession>A0A1I4CQ47</accession>
<evidence type="ECO:0000313" key="2">
    <source>
        <dbReference type="Proteomes" id="UP000198755"/>
    </source>
</evidence>
<organism evidence="1 2">
    <name type="scientific">Methylocapsa palsarum</name>
    <dbReference type="NCBI Taxonomy" id="1612308"/>
    <lineage>
        <taxon>Bacteria</taxon>
        <taxon>Pseudomonadati</taxon>
        <taxon>Pseudomonadota</taxon>
        <taxon>Alphaproteobacteria</taxon>
        <taxon>Hyphomicrobiales</taxon>
        <taxon>Beijerinckiaceae</taxon>
        <taxon>Methylocapsa</taxon>
    </lineage>
</organism>
<dbReference type="Pfam" id="PF13481">
    <property type="entry name" value="AAA_25"/>
    <property type="match status" value="1"/>
</dbReference>
<keyword evidence="2" id="KW-1185">Reference proteome</keyword>